<feature type="compositionally biased region" description="Basic and acidic residues" evidence="6">
    <location>
        <begin position="13"/>
        <end position="39"/>
    </location>
</feature>
<dbReference type="SUPFAM" id="SSF52113">
    <property type="entry name" value="BRCT domain"/>
    <property type="match status" value="1"/>
</dbReference>
<dbReference type="AlphaFoldDB" id="A0A9N9XAB9"/>
<evidence type="ECO:0000313" key="8">
    <source>
        <dbReference type="EMBL" id="CAG9831187.1"/>
    </source>
</evidence>
<dbReference type="InterPro" id="IPR001357">
    <property type="entry name" value="BRCT_dom"/>
</dbReference>
<feature type="compositionally biased region" description="Acidic residues" evidence="6">
    <location>
        <begin position="353"/>
        <end position="363"/>
    </location>
</feature>
<keyword evidence="4" id="KW-0234">DNA repair</keyword>
<dbReference type="Gene3D" id="3.40.50.10190">
    <property type="entry name" value="BRCT domain"/>
    <property type="match status" value="1"/>
</dbReference>
<feature type="region of interest" description="Disordered" evidence="6">
    <location>
        <begin position="200"/>
        <end position="387"/>
    </location>
</feature>
<evidence type="ECO:0000256" key="2">
    <source>
        <dbReference type="ARBA" id="ARBA00022737"/>
    </source>
</evidence>
<dbReference type="Pfam" id="PF00533">
    <property type="entry name" value="BRCT"/>
    <property type="match status" value="1"/>
</dbReference>
<dbReference type="FunFam" id="3.40.50.10190:FF:000008">
    <property type="entry name" value="X-ray repair cross complementing 1"/>
    <property type="match status" value="1"/>
</dbReference>
<gene>
    <name evidence="8" type="ORF">DIABBA_LOCUS4806</name>
</gene>
<evidence type="ECO:0000256" key="6">
    <source>
        <dbReference type="SAM" id="MobiDB-lite"/>
    </source>
</evidence>
<dbReference type="GO" id="GO:0006284">
    <property type="term" value="P:base-excision repair"/>
    <property type="evidence" value="ECO:0007669"/>
    <property type="project" value="TreeGrafter"/>
</dbReference>
<feature type="compositionally biased region" description="Polar residues" evidence="6">
    <location>
        <begin position="316"/>
        <end position="334"/>
    </location>
</feature>
<feature type="compositionally biased region" description="Basic and acidic residues" evidence="6">
    <location>
        <begin position="200"/>
        <end position="247"/>
    </location>
</feature>
<keyword evidence="2" id="KW-0677">Repeat</keyword>
<dbReference type="SMART" id="SM00292">
    <property type="entry name" value="BRCT"/>
    <property type="match status" value="1"/>
</dbReference>
<accession>A0A9N9XAB9</accession>
<evidence type="ECO:0000256" key="1">
    <source>
        <dbReference type="ARBA" id="ARBA00004123"/>
    </source>
</evidence>
<dbReference type="PROSITE" id="PS50172">
    <property type="entry name" value="BRCT"/>
    <property type="match status" value="1"/>
</dbReference>
<organism evidence="8 9">
    <name type="scientific">Diabrotica balteata</name>
    <name type="common">Banded cucumber beetle</name>
    <dbReference type="NCBI Taxonomy" id="107213"/>
    <lineage>
        <taxon>Eukaryota</taxon>
        <taxon>Metazoa</taxon>
        <taxon>Ecdysozoa</taxon>
        <taxon>Arthropoda</taxon>
        <taxon>Hexapoda</taxon>
        <taxon>Insecta</taxon>
        <taxon>Pterygota</taxon>
        <taxon>Neoptera</taxon>
        <taxon>Endopterygota</taxon>
        <taxon>Coleoptera</taxon>
        <taxon>Polyphaga</taxon>
        <taxon>Cucujiformia</taxon>
        <taxon>Chrysomeloidea</taxon>
        <taxon>Chrysomelidae</taxon>
        <taxon>Galerucinae</taxon>
        <taxon>Diabroticina</taxon>
        <taxon>Diabroticites</taxon>
        <taxon>Diabrotica</taxon>
    </lineage>
</organism>
<reference evidence="8" key="1">
    <citation type="submission" date="2022-01" db="EMBL/GenBank/DDBJ databases">
        <authorList>
            <person name="King R."/>
        </authorList>
    </citation>
    <scope>NUCLEOTIDE SEQUENCE</scope>
</reference>
<dbReference type="EMBL" id="OU898278">
    <property type="protein sequence ID" value="CAG9831187.1"/>
    <property type="molecule type" value="Genomic_DNA"/>
</dbReference>
<evidence type="ECO:0000313" key="9">
    <source>
        <dbReference type="Proteomes" id="UP001153709"/>
    </source>
</evidence>
<dbReference type="PANTHER" id="PTHR11370">
    <property type="entry name" value="DNA-REPAIR PROTEIN XRCC1"/>
    <property type="match status" value="1"/>
</dbReference>
<comment type="subcellular location">
    <subcellularLocation>
        <location evidence="1">Nucleus</location>
    </subcellularLocation>
</comment>
<proteinExistence type="predicted"/>
<evidence type="ECO:0000256" key="5">
    <source>
        <dbReference type="ARBA" id="ARBA00023242"/>
    </source>
</evidence>
<protein>
    <recommendedName>
        <fullName evidence="7">BRCT domain-containing protein</fullName>
    </recommendedName>
</protein>
<feature type="compositionally biased region" description="Acidic residues" evidence="6">
    <location>
        <begin position="303"/>
        <end position="314"/>
    </location>
</feature>
<name>A0A9N9XAB9_DIABA</name>
<dbReference type="PANTHER" id="PTHR11370:SF5">
    <property type="entry name" value="DNA REPAIR PROTEIN XRCC1"/>
    <property type="match status" value="1"/>
</dbReference>
<feature type="domain" description="BRCT" evidence="7">
    <location>
        <begin position="56"/>
        <end position="143"/>
    </location>
</feature>
<evidence type="ECO:0000256" key="4">
    <source>
        <dbReference type="ARBA" id="ARBA00023204"/>
    </source>
</evidence>
<evidence type="ECO:0000256" key="3">
    <source>
        <dbReference type="ARBA" id="ARBA00022763"/>
    </source>
</evidence>
<dbReference type="InterPro" id="IPR036420">
    <property type="entry name" value="BRCT_dom_sf"/>
</dbReference>
<dbReference type="Proteomes" id="UP001153709">
    <property type="component" value="Chromosome 3"/>
</dbReference>
<keyword evidence="3" id="KW-0227">DNA damage</keyword>
<evidence type="ECO:0000259" key="7">
    <source>
        <dbReference type="PROSITE" id="PS50172"/>
    </source>
</evidence>
<feature type="region of interest" description="Disordered" evidence="6">
    <location>
        <begin position="1"/>
        <end position="54"/>
    </location>
</feature>
<keyword evidence="5" id="KW-0539">Nucleus</keyword>
<dbReference type="GO" id="GO:0005634">
    <property type="term" value="C:nucleus"/>
    <property type="evidence" value="ECO:0007669"/>
    <property type="project" value="UniProtKB-SubCell"/>
</dbReference>
<feature type="compositionally biased region" description="Acidic residues" evidence="6">
    <location>
        <begin position="254"/>
        <end position="263"/>
    </location>
</feature>
<keyword evidence="9" id="KW-1185">Reference proteome</keyword>
<sequence>MDKTTIDTPRPTKIKDDDMKNDKIKKDNNENRETKRKTNDNLGESSKPKKAKLTKPFHELLSGVTLVISGIQNPDRGILRTMALSMGAKYKPDWDSTCTHLICAFPNTPKFNQVKGKGKIVKKSWLETCHSQRKRLPWRRFALDKADLNKDESEDEIYELVDLPSTSNNAIAIQNNSRISDDDDCKAEGSDTEERIAKILAKKKEDKQKKEIKNPTKKRDESPFKKKAETSPKTRVDTPPKPKKDEPAPLQISTDDDLTDEESLNGPINSKNEKTNTGSPKTKQARNNQVETSPKREMRKTGDDDDDDETDEESLNVPNKYNKENISNGSTRVQTPLAKKTSPKLKKEVVMDVSDDDETDEESLNIPTNSKNSMDRVDNSKRLSNSQTNAYTVDTDEEVEFLSNFQNERTMDIFHDENFYVDESFDPNTYRKLTKYIKAYHG</sequence>
<feature type="compositionally biased region" description="Basic and acidic residues" evidence="6">
    <location>
        <begin position="293"/>
        <end position="302"/>
    </location>
</feature>
<feature type="compositionally biased region" description="Polar residues" evidence="6">
    <location>
        <begin position="266"/>
        <end position="292"/>
    </location>
</feature>